<evidence type="ECO:0000259" key="2">
    <source>
        <dbReference type="Pfam" id="PF06722"/>
    </source>
</evidence>
<dbReference type="STRING" id="1133849.O3I_023400"/>
<organism evidence="3 4">
    <name type="scientific">Nocardia brasiliensis (strain ATCC 700358 / HUJEG-1)</name>
    <dbReference type="NCBI Taxonomy" id="1133849"/>
    <lineage>
        <taxon>Bacteria</taxon>
        <taxon>Bacillati</taxon>
        <taxon>Actinomycetota</taxon>
        <taxon>Actinomycetes</taxon>
        <taxon>Mycobacteriales</taxon>
        <taxon>Nocardiaceae</taxon>
        <taxon>Nocardia</taxon>
    </lineage>
</organism>
<gene>
    <name evidence="3" type="ORF">O3I_023400</name>
</gene>
<dbReference type="GO" id="GO:0033072">
    <property type="term" value="P:vancomycin biosynthetic process"/>
    <property type="evidence" value="ECO:0007669"/>
    <property type="project" value="UniProtKB-ARBA"/>
</dbReference>
<evidence type="ECO:0000313" key="3">
    <source>
        <dbReference type="EMBL" id="AFU02635.1"/>
    </source>
</evidence>
<keyword evidence="3" id="KW-0808">Transferase</keyword>
<dbReference type="Pfam" id="PF06722">
    <property type="entry name" value="EryCIII-like_C"/>
    <property type="match status" value="1"/>
</dbReference>
<dbReference type="RefSeq" id="WP_014985490.1">
    <property type="nucleotide sequence ID" value="NC_018681.1"/>
</dbReference>
<evidence type="ECO:0000259" key="1">
    <source>
        <dbReference type="Pfam" id="PF03033"/>
    </source>
</evidence>
<dbReference type="GO" id="GO:0005975">
    <property type="term" value="P:carbohydrate metabolic process"/>
    <property type="evidence" value="ECO:0007669"/>
    <property type="project" value="InterPro"/>
</dbReference>
<dbReference type="SUPFAM" id="SSF53756">
    <property type="entry name" value="UDP-Glycosyltransferase/glycogen phosphorylase"/>
    <property type="match status" value="1"/>
</dbReference>
<dbReference type="GO" id="GO:0009247">
    <property type="term" value="P:glycolipid biosynthetic process"/>
    <property type="evidence" value="ECO:0007669"/>
    <property type="project" value="UniProtKB-ARBA"/>
</dbReference>
<feature type="domain" description="Erythromycin biosynthesis protein CIII-like C-terminal" evidence="2">
    <location>
        <begin position="288"/>
        <end position="405"/>
    </location>
</feature>
<dbReference type="Gene3D" id="3.40.50.2000">
    <property type="entry name" value="Glycogen Phosphorylase B"/>
    <property type="match status" value="2"/>
</dbReference>
<accession>K0F0E9</accession>
<dbReference type="InterPro" id="IPR004276">
    <property type="entry name" value="GlycoTrans_28_N"/>
</dbReference>
<dbReference type="InterPro" id="IPR002213">
    <property type="entry name" value="UDP_glucos_trans"/>
</dbReference>
<evidence type="ECO:0000313" key="4">
    <source>
        <dbReference type="Proteomes" id="UP000006304"/>
    </source>
</evidence>
<dbReference type="EMBL" id="CP003876">
    <property type="protein sequence ID" value="AFU02635.1"/>
    <property type="molecule type" value="Genomic_DNA"/>
</dbReference>
<dbReference type="Pfam" id="PF03033">
    <property type="entry name" value="Glyco_transf_28"/>
    <property type="match status" value="1"/>
</dbReference>
<dbReference type="GO" id="GO:0016020">
    <property type="term" value="C:membrane"/>
    <property type="evidence" value="ECO:0007669"/>
    <property type="project" value="GOC"/>
</dbReference>
<dbReference type="PANTHER" id="PTHR48050:SF13">
    <property type="entry name" value="STEROL 3-BETA-GLUCOSYLTRANSFERASE UGT80A2"/>
    <property type="match status" value="1"/>
</dbReference>
<dbReference type="GO" id="GO:0008194">
    <property type="term" value="F:UDP-glycosyltransferase activity"/>
    <property type="evidence" value="ECO:0007669"/>
    <property type="project" value="InterPro"/>
</dbReference>
<dbReference type="GO" id="GO:0016758">
    <property type="term" value="F:hexosyltransferase activity"/>
    <property type="evidence" value="ECO:0007669"/>
    <property type="project" value="InterPro"/>
</dbReference>
<keyword evidence="4" id="KW-1185">Reference proteome</keyword>
<feature type="domain" description="Glycosyltransferase family 28 N-terminal" evidence="1">
    <location>
        <begin position="13"/>
        <end position="62"/>
    </location>
</feature>
<dbReference type="AlphaFoldDB" id="K0F0E9"/>
<reference evidence="3 4" key="1">
    <citation type="journal article" date="2012" name="J. Bacteriol.">
        <title>Complete genome sequence of Nocardia brasiliensis HUJEG-1.</title>
        <authorList>
            <person name="Vera-Cabrera L."/>
            <person name="Ortiz-Lopez R."/>
            <person name="Elizondo-Gonzalez R."/>
            <person name="Perez-Maya A.A."/>
            <person name="Ocampo-Candiani J."/>
        </authorList>
    </citation>
    <scope>NUCLEOTIDE SEQUENCE [LARGE SCALE GENOMIC DNA]</scope>
    <source>
        <strain evidence="4">ATCC 700358</strain>
    </source>
</reference>
<dbReference type="FunFam" id="3.40.50.2000:FF:000072">
    <property type="entry name" value="Glycosyl transferase"/>
    <property type="match status" value="1"/>
</dbReference>
<name>K0F0E9_NOCB7</name>
<proteinExistence type="predicted"/>
<dbReference type="KEGG" id="nbr:O3I_023400"/>
<dbReference type="Proteomes" id="UP000006304">
    <property type="component" value="Chromosome"/>
</dbReference>
<dbReference type="HOGENOM" id="CLU_000537_4_1_11"/>
<dbReference type="PANTHER" id="PTHR48050">
    <property type="entry name" value="STEROL 3-BETA-GLUCOSYLTRANSFERASE"/>
    <property type="match status" value="1"/>
</dbReference>
<protein>
    <submittedName>
        <fullName evidence="3">Glycosyl transferase, UDP-glucuronosyltransferase</fullName>
    </submittedName>
</protein>
<dbReference type="CDD" id="cd03784">
    <property type="entry name" value="GT1_Gtf-like"/>
    <property type="match status" value="1"/>
</dbReference>
<dbReference type="eggNOG" id="COG1819">
    <property type="taxonomic scope" value="Bacteria"/>
</dbReference>
<dbReference type="InterPro" id="IPR010610">
    <property type="entry name" value="EryCIII-like_C"/>
</dbReference>
<sequence>MARYLIAASPIPGHVTPMLAVAAELRRRGHDVRFLTGAAFVDAVRASGVRATSLPHEAEVARVASNSGRTPNLVRRWRTGATEMRTGFLSPLRAQYHALHAVLERTEFDAVLVDVMFTGAIPLVLGAAARPPVLACGVVPLMLSSADCAPFGTGWQPRAGRDYTAMNRVVQRVLFRGAQTRLDTMLRELGVGPAPRFLLDWPVLADRLLQFTVPGFEYPRGDLPGSVVFTGPIPPGAAPDPVLPTWWDALRTGRKVVHVTQGTWDNSDFGQLIRPTLMALRERHDLLVVACTGGAPMLTAPIPSNAYVTDFVPYEHLMPHVDVMITNGGYGGVQQALRHGVPLIVAGDTADKPEIASRVAYSGVGVDLGTARPRPAALAAAVDHVASAPHIRAAARRMAAEIAGYAPFESIATALAQVSSVHARQRADPGVAATRNGEPQ</sequence>
<dbReference type="InterPro" id="IPR050426">
    <property type="entry name" value="Glycosyltransferase_28"/>
</dbReference>